<keyword evidence="1" id="KW-0813">Transport</keyword>
<keyword evidence="2 6" id="KW-0349">Heme</keyword>
<dbReference type="EMBL" id="JBJHQH010000001">
    <property type="protein sequence ID" value="MFK9090206.1"/>
    <property type="molecule type" value="Genomic_DNA"/>
</dbReference>
<keyword evidence="3 6" id="KW-0479">Metal-binding</keyword>
<evidence type="ECO:0000256" key="5">
    <source>
        <dbReference type="ARBA" id="ARBA00023004"/>
    </source>
</evidence>
<evidence type="ECO:0000256" key="8">
    <source>
        <dbReference type="SAM" id="SignalP"/>
    </source>
</evidence>
<dbReference type="PIRSF" id="PIRSF000025">
    <property type="entry name" value="Cytc_Bsub_c550"/>
    <property type="match status" value="1"/>
</dbReference>
<organism evidence="10 11">
    <name type="scientific">Bacillus salipaludis</name>
    <dbReference type="NCBI Taxonomy" id="2547811"/>
    <lineage>
        <taxon>Bacteria</taxon>
        <taxon>Bacillati</taxon>
        <taxon>Bacillota</taxon>
        <taxon>Bacilli</taxon>
        <taxon>Bacillales</taxon>
        <taxon>Bacillaceae</taxon>
        <taxon>Bacillus</taxon>
    </lineage>
</organism>
<evidence type="ECO:0000256" key="4">
    <source>
        <dbReference type="ARBA" id="ARBA00022982"/>
    </source>
</evidence>
<dbReference type="InterPro" id="IPR036909">
    <property type="entry name" value="Cyt_c-like_dom_sf"/>
</dbReference>
<feature type="domain" description="Cytochrome c" evidence="9">
    <location>
        <begin position="41"/>
        <end position="118"/>
    </location>
</feature>
<dbReference type="Proteomes" id="UP001623041">
    <property type="component" value="Unassembled WGS sequence"/>
</dbReference>
<dbReference type="InterPro" id="IPR051811">
    <property type="entry name" value="Cytochrome_c550/c551-like"/>
</dbReference>
<dbReference type="Gene3D" id="1.10.760.10">
    <property type="entry name" value="Cytochrome c-like domain"/>
    <property type="match status" value="1"/>
</dbReference>
<dbReference type="InterPro" id="IPR054782">
    <property type="entry name" value="Cytochro_C551"/>
</dbReference>
<evidence type="ECO:0000256" key="3">
    <source>
        <dbReference type="ARBA" id="ARBA00022723"/>
    </source>
</evidence>
<keyword evidence="8" id="KW-0732">Signal</keyword>
<protein>
    <submittedName>
        <fullName evidence="10">Cytochrome c551</fullName>
    </submittedName>
</protein>
<evidence type="ECO:0000256" key="2">
    <source>
        <dbReference type="ARBA" id="ARBA00022617"/>
    </source>
</evidence>
<feature type="chain" id="PRO_5045538398" evidence="8">
    <location>
        <begin position="20"/>
        <end position="118"/>
    </location>
</feature>
<evidence type="ECO:0000256" key="6">
    <source>
        <dbReference type="PROSITE-ProRule" id="PRU00433"/>
    </source>
</evidence>
<dbReference type="SUPFAM" id="SSF46626">
    <property type="entry name" value="Cytochrome c"/>
    <property type="match status" value="1"/>
</dbReference>
<dbReference type="NCBIfam" id="NF045774">
    <property type="entry name" value="cytochro_C551"/>
    <property type="match status" value="1"/>
</dbReference>
<reference evidence="10 11" key="1">
    <citation type="submission" date="2024-11" db="EMBL/GenBank/DDBJ databases">
        <authorList>
            <person name="Lucas J.A."/>
        </authorList>
    </citation>
    <scope>NUCLEOTIDE SEQUENCE [LARGE SCALE GENOMIC DNA]</scope>
    <source>
        <strain evidence="10 11">Z 5.4</strain>
    </source>
</reference>
<feature type="region of interest" description="Disordered" evidence="7">
    <location>
        <begin position="89"/>
        <end position="118"/>
    </location>
</feature>
<dbReference type="RefSeq" id="WP_402961212.1">
    <property type="nucleotide sequence ID" value="NZ_JBJHQH010000001.1"/>
</dbReference>
<comment type="caution">
    <text evidence="10">The sequence shown here is derived from an EMBL/GenBank/DDBJ whole genome shotgun (WGS) entry which is preliminary data.</text>
</comment>
<keyword evidence="5 6" id="KW-0408">Iron</keyword>
<evidence type="ECO:0000313" key="11">
    <source>
        <dbReference type="Proteomes" id="UP001623041"/>
    </source>
</evidence>
<name>A0ABW8R9S7_9BACI</name>
<sequence length="118" mass="11935">MKKKLLTLLLGTSLVMGLAACGGGNDNTTKDKGNGGGTETASAGDAQKIYDQKCSSCHGGDLKGAVGPDLTKVGATYSKDEILDIIKNGKTGDKGTMPPGMASGDDADKVADWLSGKK</sequence>
<keyword evidence="4" id="KW-0249">Electron transport</keyword>
<feature type="signal peptide" evidence="8">
    <location>
        <begin position="1"/>
        <end position="19"/>
    </location>
</feature>
<dbReference type="PANTHER" id="PTHR37823">
    <property type="entry name" value="CYTOCHROME C-553-LIKE"/>
    <property type="match status" value="1"/>
</dbReference>
<evidence type="ECO:0000259" key="9">
    <source>
        <dbReference type="PROSITE" id="PS51007"/>
    </source>
</evidence>
<dbReference type="PANTHER" id="PTHR37823:SF4">
    <property type="entry name" value="MENAQUINOL-CYTOCHROME C REDUCTASE CYTOCHROME B_C SUBUNIT"/>
    <property type="match status" value="1"/>
</dbReference>
<dbReference type="InterPro" id="IPR009056">
    <property type="entry name" value="Cyt_c-like_dom"/>
</dbReference>
<dbReference type="Pfam" id="PF13442">
    <property type="entry name" value="Cytochrome_CBB3"/>
    <property type="match status" value="1"/>
</dbReference>
<evidence type="ECO:0000313" key="10">
    <source>
        <dbReference type="EMBL" id="MFK9090206.1"/>
    </source>
</evidence>
<proteinExistence type="predicted"/>
<dbReference type="PROSITE" id="PS51257">
    <property type="entry name" value="PROKAR_LIPOPROTEIN"/>
    <property type="match status" value="1"/>
</dbReference>
<gene>
    <name evidence="10" type="primary">cccB</name>
    <name evidence="10" type="ORF">ACJEBI_01755</name>
</gene>
<evidence type="ECO:0000256" key="7">
    <source>
        <dbReference type="SAM" id="MobiDB-lite"/>
    </source>
</evidence>
<keyword evidence="11" id="KW-1185">Reference proteome</keyword>
<dbReference type="InterPro" id="IPR012218">
    <property type="entry name" value="Cyt_c_BACSU-c550-type"/>
</dbReference>
<evidence type="ECO:0000256" key="1">
    <source>
        <dbReference type="ARBA" id="ARBA00022448"/>
    </source>
</evidence>
<accession>A0ABW8R9S7</accession>
<dbReference type="PROSITE" id="PS51007">
    <property type="entry name" value="CYTC"/>
    <property type="match status" value="1"/>
</dbReference>